<keyword evidence="2" id="KW-1185">Reference proteome</keyword>
<dbReference type="Proteomes" id="UP000028549">
    <property type="component" value="Unassembled WGS sequence"/>
</dbReference>
<reference evidence="1 2" key="1">
    <citation type="journal article" date="2005" name="Int. J. Syst. Evol. Microbiol.">
        <title>Bacillus cibi sp. nov., isolated from jeotgal, a traditional Korean fermented seafood.</title>
        <authorList>
            <person name="Yoon J.H."/>
            <person name="Lee C.H."/>
            <person name="Oh T.K."/>
        </authorList>
    </citation>
    <scope>NUCLEOTIDE SEQUENCE [LARGE SCALE GENOMIC DNA]</scope>
    <source>
        <strain evidence="1 2">DSM 16189</strain>
    </source>
</reference>
<evidence type="ECO:0000313" key="1">
    <source>
        <dbReference type="EMBL" id="KEZ52818.1"/>
    </source>
</evidence>
<organism evidence="1 2">
    <name type="scientific">Metabacillus indicus</name>
    <name type="common">Bacillus indicus</name>
    <dbReference type="NCBI Taxonomy" id="246786"/>
    <lineage>
        <taxon>Bacteria</taxon>
        <taxon>Bacillati</taxon>
        <taxon>Bacillota</taxon>
        <taxon>Bacilli</taxon>
        <taxon>Bacillales</taxon>
        <taxon>Bacillaceae</taxon>
        <taxon>Metabacillus</taxon>
    </lineage>
</organism>
<sequence>MINYDNRRFAAVSNSENGEVSSKTIFIYKQEGNILSGSYEGGEILKGSLMGLVKEDGSLEFSYHHINDKNQIRGGRCCSEPEKLADGRIRLFEKWQWTDEERTEGESVIEEILPCT</sequence>
<name>A0A084GZQ6_METID</name>
<comment type="caution">
    <text evidence="1">The sequence shown here is derived from an EMBL/GenBank/DDBJ whole genome shotgun (WGS) entry which is preliminary data.</text>
</comment>
<gene>
    <name evidence="1" type="ORF">GS18_0208240</name>
</gene>
<proteinExistence type="predicted"/>
<dbReference type="RefSeq" id="WP_029280684.1">
    <property type="nucleotide sequence ID" value="NZ_CANLZQ010000004.1"/>
</dbReference>
<accession>A0A084GZQ6</accession>
<protein>
    <recommendedName>
        <fullName evidence="3">N-acetylglutamate synthase</fullName>
    </recommendedName>
</protein>
<dbReference type="AlphaFoldDB" id="A0A084GZQ6"/>
<dbReference type="STRING" id="246786.GS18_0208240"/>
<dbReference type="InterPro" id="IPR058595">
    <property type="entry name" value="Avidin-like"/>
</dbReference>
<evidence type="ECO:0008006" key="3">
    <source>
        <dbReference type="Google" id="ProtNLM"/>
    </source>
</evidence>
<evidence type="ECO:0000313" key="2">
    <source>
        <dbReference type="Proteomes" id="UP000028549"/>
    </source>
</evidence>
<dbReference type="Pfam" id="PF26421">
    <property type="entry name" value="Avidin_like"/>
    <property type="match status" value="1"/>
</dbReference>
<dbReference type="EMBL" id="JNVC02000004">
    <property type="protein sequence ID" value="KEZ52818.1"/>
    <property type="molecule type" value="Genomic_DNA"/>
</dbReference>